<dbReference type="EMBL" id="BDSP01000120">
    <property type="protein sequence ID" value="GAX17670.1"/>
    <property type="molecule type" value="Genomic_DNA"/>
</dbReference>
<sequence>MSIWRNNHTIICVTPLLCIEYKNYYVSFKICREIDEHPLHCAIFGESHDAVAETATFFWSLKQQGAKTSRLIVRSRHNNIDLTTFHVKRLTQILDANPGRTIEILKGTWNAEQSEVLATRPYPLKLRLSREFTFQDEGTSFVDALQRRQTSFGWLNIVYGDKGRPFNHANWSRFLRLDVTFEKLTIGCLEGENVLLPFSMKVKALVYELAADDIQLEEFESLAIAAKDLTIEMQITVLQHDENWNRRPIVFLERIAELGHFENFGFVAKSRRNSSTYHGYISRAKVAELAEAFCRVIRGNPNLTQLTLDDHHRDFQWYLHLENIFQALEDHPNLRTFTIGLMMWSGFDFSPLEKLLSRKRDIIVLNFSGEIILNGGSIDRLYALNRFIKGSAKLVSEETVLRPLLAATALINGALPEFQYISILLSDHTDFVCEHINSVNLEPL</sequence>
<gene>
    <name evidence="1" type="ORF">FisN_10Lu387</name>
</gene>
<accession>A0A1Z5JUH2</accession>
<keyword evidence="2" id="KW-1185">Reference proteome</keyword>
<dbReference type="InParanoid" id="A0A1Z5JUH2"/>
<comment type="caution">
    <text evidence="1">The sequence shown here is derived from an EMBL/GenBank/DDBJ whole genome shotgun (WGS) entry which is preliminary data.</text>
</comment>
<dbReference type="OrthoDB" id="120976at2759"/>
<protein>
    <submittedName>
        <fullName evidence="1">Uncharacterized protein</fullName>
    </submittedName>
</protein>
<dbReference type="Proteomes" id="UP000198406">
    <property type="component" value="Unassembled WGS sequence"/>
</dbReference>
<organism evidence="1 2">
    <name type="scientific">Fistulifera solaris</name>
    <name type="common">Oleaginous diatom</name>
    <dbReference type="NCBI Taxonomy" id="1519565"/>
    <lineage>
        <taxon>Eukaryota</taxon>
        <taxon>Sar</taxon>
        <taxon>Stramenopiles</taxon>
        <taxon>Ochrophyta</taxon>
        <taxon>Bacillariophyta</taxon>
        <taxon>Bacillariophyceae</taxon>
        <taxon>Bacillariophycidae</taxon>
        <taxon>Naviculales</taxon>
        <taxon>Naviculaceae</taxon>
        <taxon>Fistulifera</taxon>
    </lineage>
</organism>
<evidence type="ECO:0000313" key="2">
    <source>
        <dbReference type="Proteomes" id="UP000198406"/>
    </source>
</evidence>
<dbReference type="AlphaFoldDB" id="A0A1Z5JUH2"/>
<evidence type="ECO:0000313" key="1">
    <source>
        <dbReference type="EMBL" id="GAX17670.1"/>
    </source>
</evidence>
<proteinExistence type="predicted"/>
<reference evidence="1 2" key="1">
    <citation type="journal article" date="2015" name="Plant Cell">
        <title>Oil accumulation by the oleaginous diatom Fistulifera solaris as revealed by the genome and transcriptome.</title>
        <authorList>
            <person name="Tanaka T."/>
            <person name="Maeda Y."/>
            <person name="Veluchamy A."/>
            <person name="Tanaka M."/>
            <person name="Abida H."/>
            <person name="Marechal E."/>
            <person name="Bowler C."/>
            <person name="Muto M."/>
            <person name="Sunaga Y."/>
            <person name="Tanaka M."/>
            <person name="Yoshino T."/>
            <person name="Taniguchi T."/>
            <person name="Fukuda Y."/>
            <person name="Nemoto M."/>
            <person name="Matsumoto M."/>
            <person name="Wong P.S."/>
            <person name="Aburatani S."/>
            <person name="Fujibuchi W."/>
        </authorList>
    </citation>
    <scope>NUCLEOTIDE SEQUENCE [LARGE SCALE GENOMIC DNA]</scope>
    <source>
        <strain evidence="1 2">JPCC DA0580</strain>
    </source>
</reference>
<name>A0A1Z5JUH2_FISSO</name>
<dbReference type="SUPFAM" id="SSF52047">
    <property type="entry name" value="RNI-like"/>
    <property type="match status" value="1"/>
</dbReference>